<keyword evidence="2" id="KW-1185">Reference proteome</keyword>
<evidence type="ECO:0000313" key="1">
    <source>
        <dbReference type="EMBL" id="KAH6939109.1"/>
    </source>
</evidence>
<proteinExistence type="predicted"/>
<evidence type="ECO:0000313" key="2">
    <source>
        <dbReference type="Proteomes" id="UP000821845"/>
    </source>
</evidence>
<gene>
    <name evidence="1" type="ORF">HPB50_015763</name>
</gene>
<dbReference type="EMBL" id="CM023482">
    <property type="protein sequence ID" value="KAH6939109.1"/>
    <property type="molecule type" value="Genomic_DNA"/>
</dbReference>
<name>A0ACB7SZB3_HYAAI</name>
<dbReference type="Proteomes" id="UP000821845">
    <property type="component" value="Chromosome 2"/>
</dbReference>
<sequence length="275" mass="30895">MTPPLHRTDGRRTGERWRGSPTSSLRAFLSLRLLLTRRRAVVTADKTPSRYAPAMNWRDQPPRGSCSQQGDRPPWTSRPFAFCTLFLACVPSALRWPIFLYNTEAMETAFRAVTKSPLDRARPAGSRVADRRWRRALAEAPRAARTTHRPGRCGEITPRAWTLPSPRACNRLFLHRCYLRTPRVRWPRARRTSATASGRTRRGRVGAEAAGPDFPPPFVLLLDFAFLTMTGVQAREGAPGGRAARRLPGCIQLSSQSSSLTCYSAPFYGSFAERR</sequence>
<protein>
    <submittedName>
        <fullName evidence="1">Uncharacterized protein</fullName>
    </submittedName>
</protein>
<comment type="caution">
    <text evidence="1">The sequence shown here is derived from an EMBL/GenBank/DDBJ whole genome shotgun (WGS) entry which is preliminary data.</text>
</comment>
<accession>A0ACB7SZB3</accession>
<reference evidence="1" key="1">
    <citation type="submission" date="2020-05" db="EMBL/GenBank/DDBJ databases">
        <title>Large-scale comparative analyses of tick genomes elucidate their genetic diversity and vector capacities.</title>
        <authorList>
            <person name="Jia N."/>
            <person name="Wang J."/>
            <person name="Shi W."/>
            <person name="Du L."/>
            <person name="Sun Y."/>
            <person name="Zhan W."/>
            <person name="Jiang J."/>
            <person name="Wang Q."/>
            <person name="Zhang B."/>
            <person name="Ji P."/>
            <person name="Sakyi L.B."/>
            <person name="Cui X."/>
            <person name="Yuan T."/>
            <person name="Jiang B."/>
            <person name="Yang W."/>
            <person name="Lam T.T.-Y."/>
            <person name="Chang Q."/>
            <person name="Ding S."/>
            <person name="Wang X."/>
            <person name="Zhu J."/>
            <person name="Ruan X."/>
            <person name="Zhao L."/>
            <person name="Wei J."/>
            <person name="Que T."/>
            <person name="Du C."/>
            <person name="Cheng J."/>
            <person name="Dai P."/>
            <person name="Han X."/>
            <person name="Huang E."/>
            <person name="Gao Y."/>
            <person name="Liu J."/>
            <person name="Shao H."/>
            <person name="Ye R."/>
            <person name="Li L."/>
            <person name="Wei W."/>
            <person name="Wang X."/>
            <person name="Wang C."/>
            <person name="Yang T."/>
            <person name="Huo Q."/>
            <person name="Li W."/>
            <person name="Guo W."/>
            <person name="Chen H."/>
            <person name="Zhou L."/>
            <person name="Ni X."/>
            <person name="Tian J."/>
            <person name="Zhou Y."/>
            <person name="Sheng Y."/>
            <person name="Liu T."/>
            <person name="Pan Y."/>
            <person name="Xia L."/>
            <person name="Li J."/>
            <person name="Zhao F."/>
            <person name="Cao W."/>
        </authorList>
    </citation>
    <scope>NUCLEOTIDE SEQUENCE</scope>
    <source>
        <strain evidence="1">Hyas-2018</strain>
    </source>
</reference>
<organism evidence="1 2">
    <name type="scientific">Hyalomma asiaticum</name>
    <name type="common">Tick</name>
    <dbReference type="NCBI Taxonomy" id="266040"/>
    <lineage>
        <taxon>Eukaryota</taxon>
        <taxon>Metazoa</taxon>
        <taxon>Ecdysozoa</taxon>
        <taxon>Arthropoda</taxon>
        <taxon>Chelicerata</taxon>
        <taxon>Arachnida</taxon>
        <taxon>Acari</taxon>
        <taxon>Parasitiformes</taxon>
        <taxon>Ixodida</taxon>
        <taxon>Ixodoidea</taxon>
        <taxon>Ixodidae</taxon>
        <taxon>Hyalomminae</taxon>
        <taxon>Hyalomma</taxon>
    </lineage>
</organism>